<reference evidence="3 4" key="1">
    <citation type="submission" date="2021-07" db="EMBL/GenBank/DDBJ databases">
        <title>Actinomadura sp. PM05-2 isolated from lichen.</title>
        <authorList>
            <person name="Somphong A."/>
            <person name="Phongsopitanun W."/>
            <person name="Tanasupawat S."/>
            <person name="Peongsungnone V."/>
        </authorList>
    </citation>
    <scope>NUCLEOTIDE SEQUENCE [LARGE SCALE GENOMIC DNA]</scope>
    <source>
        <strain evidence="3 4">PM05-2</strain>
    </source>
</reference>
<evidence type="ECO:0000313" key="3">
    <source>
        <dbReference type="EMBL" id="MBW8484734.1"/>
    </source>
</evidence>
<protein>
    <submittedName>
        <fullName evidence="3">Class E sortase</fullName>
    </submittedName>
</protein>
<keyword evidence="4" id="KW-1185">Reference proteome</keyword>
<dbReference type="Proteomes" id="UP000774570">
    <property type="component" value="Unassembled WGS sequence"/>
</dbReference>
<dbReference type="RefSeq" id="WP_220167958.1">
    <property type="nucleotide sequence ID" value="NZ_JAIBOA010000012.1"/>
</dbReference>
<comment type="caution">
    <text evidence="3">The sequence shown here is derived from an EMBL/GenBank/DDBJ whole genome shotgun (WGS) entry which is preliminary data.</text>
</comment>
<evidence type="ECO:0000256" key="2">
    <source>
        <dbReference type="SAM" id="SignalP"/>
    </source>
</evidence>
<dbReference type="InterPro" id="IPR042003">
    <property type="entry name" value="Sortase_E"/>
</dbReference>
<feature type="chain" id="PRO_5046859166" evidence="2">
    <location>
        <begin position="33"/>
        <end position="217"/>
    </location>
</feature>
<sequence>MSHRKPSRSVLRGRRGRLVLLAAGGTAAAALAAPAALAPRTVPAAPAAARPVGAVAPVLPVAARDRDGEPYALMTFPRLSVSEPVREGVTESDLWRGVGHYPGTAQAGETGNAVFLGHRTQGAAAFARISALRRGDRIVVRQQDASFTYRVTGRRIISPRTRSVLAPVRFRPGSTPHEAVLTLITCHPKGSDRQRLTVFADLVETTGTPRTAPPAGR</sequence>
<gene>
    <name evidence="3" type="ORF">K1Y72_20285</name>
</gene>
<evidence type="ECO:0000313" key="4">
    <source>
        <dbReference type="Proteomes" id="UP000774570"/>
    </source>
</evidence>
<feature type="signal peptide" evidence="2">
    <location>
        <begin position="1"/>
        <end position="32"/>
    </location>
</feature>
<keyword evidence="1" id="KW-0378">Hydrolase</keyword>
<accession>A0ABS7FYK3</accession>
<dbReference type="Gene3D" id="2.40.260.10">
    <property type="entry name" value="Sortase"/>
    <property type="match status" value="1"/>
</dbReference>
<name>A0ABS7FYK3_9ACTN</name>
<dbReference type="CDD" id="cd05830">
    <property type="entry name" value="Sortase_E"/>
    <property type="match status" value="1"/>
</dbReference>
<dbReference type="SUPFAM" id="SSF63817">
    <property type="entry name" value="Sortase"/>
    <property type="match status" value="1"/>
</dbReference>
<dbReference type="Pfam" id="PF04203">
    <property type="entry name" value="Sortase"/>
    <property type="match status" value="1"/>
</dbReference>
<keyword evidence="2" id="KW-0732">Signal</keyword>
<dbReference type="EMBL" id="JAIBOA010000012">
    <property type="protein sequence ID" value="MBW8484734.1"/>
    <property type="molecule type" value="Genomic_DNA"/>
</dbReference>
<dbReference type="NCBIfam" id="TIGR01076">
    <property type="entry name" value="sortase_fam"/>
    <property type="match status" value="1"/>
</dbReference>
<proteinExistence type="predicted"/>
<evidence type="ECO:0000256" key="1">
    <source>
        <dbReference type="ARBA" id="ARBA00022801"/>
    </source>
</evidence>
<dbReference type="InterPro" id="IPR023365">
    <property type="entry name" value="Sortase_dom-sf"/>
</dbReference>
<organism evidence="3 4">
    <name type="scientific">Actinomadura parmotrematis</name>
    <dbReference type="NCBI Taxonomy" id="2864039"/>
    <lineage>
        <taxon>Bacteria</taxon>
        <taxon>Bacillati</taxon>
        <taxon>Actinomycetota</taxon>
        <taxon>Actinomycetes</taxon>
        <taxon>Streptosporangiales</taxon>
        <taxon>Thermomonosporaceae</taxon>
        <taxon>Actinomadura</taxon>
    </lineage>
</organism>
<dbReference type="InterPro" id="IPR005754">
    <property type="entry name" value="Sortase"/>
</dbReference>
<dbReference type="InterPro" id="IPR006311">
    <property type="entry name" value="TAT_signal"/>
</dbReference>
<dbReference type="PROSITE" id="PS51318">
    <property type="entry name" value="TAT"/>
    <property type="match status" value="1"/>
</dbReference>